<reference evidence="8 9" key="1">
    <citation type="journal article" date="2017" name="BMC Genomics">
        <title>Chromosome level assembly and secondary metabolite potential of the parasitic fungus Cordyceps militaris.</title>
        <authorList>
            <person name="Kramer G.J."/>
            <person name="Nodwell J.R."/>
        </authorList>
    </citation>
    <scope>NUCLEOTIDE SEQUENCE [LARGE SCALE GENOMIC DNA]</scope>
    <source>
        <strain evidence="8 9">ATCC 34164</strain>
    </source>
</reference>
<keyword evidence="7" id="KW-0949">S-adenosyl-L-methionine</keyword>
<evidence type="ECO:0000256" key="7">
    <source>
        <dbReference type="ARBA" id="ARBA00022691"/>
    </source>
</evidence>
<evidence type="ECO:0000313" key="9">
    <source>
        <dbReference type="Proteomes" id="UP000323067"/>
    </source>
</evidence>
<evidence type="ECO:0000313" key="8">
    <source>
        <dbReference type="EMBL" id="ATY64687.1"/>
    </source>
</evidence>
<dbReference type="Proteomes" id="UP000323067">
    <property type="component" value="Chromosome v"/>
</dbReference>
<dbReference type="Pfam" id="PF01135">
    <property type="entry name" value="PCMT"/>
    <property type="match status" value="1"/>
</dbReference>
<keyword evidence="4" id="KW-0963">Cytoplasm</keyword>
<accession>A0A2H4SNK3</accession>
<dbReference type="Gene3D" id="3.40.50.150">
    <property type="entry name" value="Vaccinia Virus protein VP39"/>
    <property type="match status" value="1"/>
</dbReference>
<keyword evidence="5 8" id="KW-0489">Methyltransferase</keyword>
<evidence type="ECO:0000256" key="6">
    <source>
        <dbReference type="ARBA" id="ARBA00022679"/>
    </source>
</evidence>
<name>A0A2H4SNK3_CORMI</name>
<comment type="similarity">
    <text evidence="2">Belongs to the methyltransferase superfamily. L-isoaspartyl/D-aspartyl protein methyltransferase family.</text>
</comment>
<dbReference type="GO" id="GO:0005737">
    <property type="term" value="C:cytoplasm"/>
    <property type="evidence" value="ECO:0007669"/>
    <property type="project" value="UniProtKB-SubCell"/>
</dbReference>
<dbReference type="EC" id="2.1.1.77" evidence="3"/>
<dbReference type="GO" id="GO:0004719">
    <property type="term" value="F:protein-L-isoaspartate (D-aspartate) O-methyltransferase activity"/>
    <property type="evidence" value="ECO:0007669"/>
    <property type="project" value="UniProtKB-EC"/>
</dbReference>
<dbReference type="InterPro" id="IPR029063">
    <property type="entry name" value="SAM-dependent_MTases_sf"/>
</dbReference>
<dbReference type="AlphaFoldDB" id="A0A2H4SNK3"/>
<evidence type="ECO:0000256" key="3">
    <source>
        <dbReference type="ARBA" id="ARBA00011890"/>
    </source>
</evidence>
<dbReference type="SUPFAM" id="SSF53335">
    <property type="entry name" value="S-adenosyl-L-methionine-dependent methyltransferases"/>
    <property type="match status" value="1"/>
</dbReference>
<dbReference type="InterPro" id="IPR000682">
    <property type="entry name" value="PCMT"/>
</dbReference>
<dbReference type="CDD" id="cd02440">
    <property type="entry name" value="AdoMet_MTases"/>
    <property type="match status" value="1"/>
</dbReference>
<dbReference type="VEuPathDB" id="FungiDB:A9K55_005191"/>
<sequence length="285" mass="32012">MAWRCSGSTNKELIENMWKHKLISDVRVKEAFIKVDRRHYAPSQPYQDSPQYIGYQATISAPHMHAIALEHLISFMLPSDASPAPRALDIGSGSGYLTHVMAELVGPRGLVVGVEHINALRDKGEANMRKSAEGTQLLNSGKVKFIAADGRKGLNEPARKGEEELGTLWDAIHVGASASEVHDELINQLKSPGCMFIPVEDSHDRDSQYVWRIEKDKDGNISRKRLFGVRYVPLTDAPKEEIFYQNALVKYCPVFGFYHTSLPYLLRGCRRCLRAIQALPTQLLR</sequence>
<dbReference type="NCBIfam" id="TIGR00080">
    <property type="entry name" value="pimt"/>
    <property type="match status" value="1"/>
</dbReference>
<proteinExistence type="inferred from homology"/>
<protein>
    <recommendedName>
        <fullName evidence="3">protein-L-isoaspartate(D-aspartate) O-methyltransferase</fullName>
        <ecNumber evidence="3">2.1.1.77</ecNumber>
    </recommendedName>
</protein>
<evidence type="ECO:0000256" key="1">
    <source>
        <dbReference type="ARBA" id="ARBA00004496"/>
    </source>
</evidence>
<dbReference type="PANTHER" id="PTHR11579">
    <property type="entry name" value="PROTEIN-L-ISOASPARTATE O-METHYLTRANSFERASE"/>
    <property type="match status" value="1"/>
</dbReference>
<dbReference type="OrthoDB" id="73890at2759"/>
<gene>
    <name evidence="8" type="ORF">A9K55_005191</name>
</gene>
<evidence type="ECO:0000256" key="2">
    <source>
        <dbReference type="ARBA" id="ARBA00005369"/>
    </source>
</evidence>
<comment type="subcellular location">
    <subcellularLocation>
        <location evidence="1">Cytoplasm</location>
    </subcellularLocation>
</comment>
<dbReference type="PANTHER" id="PTHR11579:SF0">
    <property type="entry name" value="PROTEIN-L-ISOASPARTATE(D-ASPARTATE) O-METHYLTRANSFERASE"/>
    <property type="match status" value="1"/>
</dbReference>
<keyword evidence="6 8" id="KW-0808">Transferase</keyword>
<dbReference type="GO" id="GO:0032259">
    <property type="term" value="P:methylation"/>
    <property type="evidence" value="ECO:0007669"/>
    <property type="project" value="UniProtKB-KW"/>
</dbReference>
<dbReference type="VEuPathDB" id="FungiDB:CCM_08228"/>
<evidence type="ECO:0000256" key="4">
    <source>
        <dbReference type="ARBA" id="ARBA00022490"/>
    </source>
</evidence>
<evidence type="ECO:0000256" key="5">
    <source>
        <dbReference type="ARBA" id="ARBA00022603"/>
    </source>
</evidence>
<organism evidence="8 9">
    <name type="scientific">Cordyceps militaris</name>
    <name type="common">Caterpillar fungus</name>
    <name type="synonym">Clavaria militaris</name>
    <dbReference type="NCBI Taxonomy" id="73501"/>
    <lineage>
        <taxon>Eukaryota</taxon>
        <taxon>Fungi</taxon>
        <taxon>Dikarya</taxon>
        <taxon>Ascomycota</taxon>
        <taxon>Pezizomycotina</taxon>
        <taxon>Sordariomycetes</taxon>
        <taxon>Hypocreomycetidae</taxon>
        <taxon>Hypocreales</taxon>
        <taxon>Cordycipitaceae</taxon>
        <taxon>Cordyceps</taxon>
    </lineage>
</organism>
<dbReference type="EMBL" id="CP023325">
    <property type="protein sequence ID" value="ATY64687.1"/>
    <property type="molecule type" value="Genomic_DNA"/>
</dbReference>